<dbReference type="GO" id="GO:0000447">
    <property type="term" value="P:endonucleolytic cleavage in ITS1 to separate SSU-rRNA from 5.8S rRNA and LSU-rRNA from tricistronic rRNA transcript (SSU-rRNA, 5.8S rRNA, LSU-rRNA)"/>
    <property type="evidence" value="ECO:0007669"/>
    <property type="project" value="TreeGrafter"/>
</dbReference>
<dbReference type="PANTHER" id="PTHR15396:SF1">
    <property type="entry name" value="RIBONUCLEASE P PROTEIN SUBUNIT P40"/>
    <property type="match status" value="1"/>
</dbReference>
<dbReference type="GO" id="GO:0030681">
    <property type="term" value="C:multimeric ribonuclease P complex"/>
    <property type="evidence" value="ECO:0007669"/>
    <property type="project" value="TreeGrafter"/>
</dbReference>
<evidence type="ECO:0000313" key="1">
    <source>
        <dbReference type="EMBL" id="NDV35118.1"/>
    </source>
</evidence>
<dbReference type="EMBL" id="GIBP01006149">
    <property type="protein sequence ID" value="NDV35118.1"/>
    <property type="molecule type" value="Transcribed_RNA"/>
</dbReference>
<protein>
    <submittedName>
        <fullName evidence="1">Uncharacterized protein</fullName>
    </submittedName>
</protein>
<proteinExistence type="predicted"/>
<dbReference type="GO" id="GO:0000172">
    <property type="term" value="C:ribonuclease MRP complex"/>
    <property type="evidence" value="ECO:0007669"/>
    <property type="project" value="TreeGrafter"/>
</dbReference>
<dbReference type="InterPro" id="IPR013893">
    <property type="entry name" value="RNase_P_Rpp40"/>
</dbReference>
<accession>A0A6B2LEG0</accession>
<organism evidence="1">
    <name type="scientific">Arcella intermedia</name>
    <dbReference type="NCBI Taxonomy" id="1963864"/>
    <lineage>
        <taxon>Eukaryota</taxon>
        <taxon>Amoebozoa</taxon>
        <taxon>Tubulinea</taxon>
        <taxon>Elardia</taxon>
        <taxon>Arcellinida</taxon>
        <taxon>Sphaerothecina</taxon>
        <taxon>Arcellidae</taxon>
        <taxon>Arcella</taxon>
    </lineage>
</organism>
<dbReference type="GO" id="GO:0004526">
    <property type="term" value="F:ribonuclease P activity"/>
    <property type="evidence" value="ECO:0007669"/>
    <property type="project" value="TreeGrafter"/>
</dbReference>
<dbReference type="PANTHER" id="PTHR15396">
    <property type="entry name" value="RIBONUCLEASE P PROTEIN SUBUNIT P40"/>
    <property type="match status" value="1"/>
</dbReference>
<dbReference type="Pfam" id="PF08584">
    <property type="entry name" value="Ribonuc_P_40"/>
    <property type="match status" value="1"/>
</dbReference>
<dbReference type="AlphaFoldDB" id="A0A6B2LEG0"/>
<dbReference type="GO" id="GO:0000171">
    <property type="term" value="F:ribonuclease MRP activity"/>
    <property type="evidence" value="ECO:0007669"/>
    <property type="project" value="TreeGrafter"/>
</dbReference>
<dbReference type="GO" id="GO:0001682">
    <property type="term" value="P:tRNA 5'-leader removal"/>
    <property type="evidence" value="ECO:0007669"/>
    <property type="project" value="InterPro"/>
</dbReference>
<sequence length="270" mass="30221">MFGVSVNEWVDKGNVFCWLPSGKWVIAMDKDTYQQLGLPAKKALYPKKGNRWIHKVDVKDASFVPGRNGFERTKWALTGRVSPVELLLKCDQDDNKPFTFPPGLEAKRLNLKVHVRECALPLPAFQLRTLQEQLAEADSRMPDYAEDTYTYIGAVHNRLGPFFDADPSGGAFGISEQLEAVEGAARSITFKGLLSPGFVQRKVELLRKTVKENGLPWAFLTVWGFEDAAVSWGESEHSVLYSGENDYTILLFPDDSYLVFASLGAYDAFS</sequence>
<name>A0A6B2LEG0_9EUKA</name>
<reference evidence="1" key="1">
    <citation type="journal article" date="2020" name="J. Eukaryot. Microbiol.">
        <title>De novo Sequencing, Assembly and Annotation of the Transcriptome for the Free-Living Testate Amoeba Arcella intermedia.</title>
        <authorList>
            <person name="Ribeiro G.M."/>
            <person name="Porfirio-Sousa A.L."/>
            <person name="Maurer-Alcala X.X."/>
            <person name="Katz L.A."/>
            <person name="Lahr D.J.G."/>
        </authorList>
    </citation>
    <scope>NUCLEOTIDE SEQUENCE</scope>
</reference>